<proteinExistence type="predicted"/>
<dbReference type="Pfam" id="PF01323">
    <property type="entry name" value="DSBA"/>
    <property type="match status" value="1"/>
</dbReference>
<evidence type="ECO:0000259" key="1">
    <source>
        <dbReference type="Pfam" id="PF01323"/>
    </source>
</evidence>
<reference evidence="2 3" key="1">
    <citation type="submission" date="2018-08" db="EMBL/GenBank/DDBJ databases">
        <title>Meiothermus terrae DSM 26712 genome sequencing project.</title>
        <authorList>
            <person name="Da Costa M.S."/>
            <person name="Albuquerque L."/>
            <person name="Raposo P."/>
            <person name="Froufe H.J.C."/>
            <person name="Barroso C.S."/>
            <person name="Egas C."/>
        </authorList>
    </citation>
    <scope>NUCLEOTIDE SEQUENCE [LARGE SCALE GENOMIC DNA]</scope>
    <source>
        <strain evidence="2 3">DSM 26712</strain>
    </source>
</reference>
<feature type="domain" description="DSBA-like thioredoxin" evidence="1">
    <location>
        <begin position="3"/>
        <end position="202"/>
    </location>
</feature>
<keyword evidence="3" id="KW-1185">Reference proteome</keyword>
<organism evidence="2 3">
    <name type="scientific">Calidithermus terrae</name>
    <dbReference type="NCBI Taxonomy" id="1408545"/>
    <lineage>
        <taxon>Bacteria</taxon>
        <taxon>Thermotogati</taxon>
        <taxon>Deinococcota</taxon>
        <taxon>Deinococci</taxon>
        <taxon>Thermales</taxon>
        <taxon>Thermaceae</taxon>
        <taxon>Calidithermus</taxon>
    </lineage>
</organism>
<evidence type="ECO:0000313" key="2">
    <source>
        <dbReference type="EMBL" id="RIH82507.1"/>
    </source>
</evidence>
<dbReference type="CDD" id="cd03024">
    <property type="entry name" value="DsbA_FrnE"/>
    <property type="match status" value="1"/>
</dbReference>
<comment type="caution">
    <text evidence="2">The sequence shown here is derived from an EMBL/GenBank/DDBJ whole genome shotgun (WGS) entry which is preliminary data.</text>
</comment>
<dbReference type="Gene3D" id="3.40.30.10">
    <property type="entry name" value="Glutaredoxin"/>
    <property type="match status" value="1"/>
</dbReference>
<dbReference type="EMBL" id="QXDL01000118">
    <property type="protein sequence ID" value="RIH82507.1"/>
    <property type="molecule type" value="Genomic_DNA"/>
</dbReference>
<evidence type="ECO:0000313" key="3">
    <source>
        <dbReference type="Proteomes" id="UP000265715"/>
    </source>
</evidence>
<sequence length="213" mass="23922">MRIEVFADIACPWCYIGEKRLEQALQQRPGLEVELEWKPFQLQPGIPPGGYPWEEFMARKFGGLERMRSAFEQVARAGRAEGLEFNFDRVARAINTADGHRLILWAARAGRQWPLAEALFRAYFTDGKNLNDPGDLLEVVASAGLDREAAREFLAGGELRDAVEESQRLAGRFGVQGVPFFVFDRKYALSGAQPVEVFLQVLDHVAHEQVTAS</sequence>
<dbReference type="InterPro" id="IPR036249">
    <property type="entry name" value="Thioredoxin-like_sf"/>
</dbReference>
<dbReference type="SUPFAM" id="SSF52833">
    <property type="entry name" value="Thioredoxin-like"/>
    <property type="match status" value="1"/>
</dbReference>
<dbReference type="OrthoDB" id="9799122at2"/>
<gene>
    <name evidence="2" type="ORF">Mterra_02623</name>
</gene>
<dbReference type="GO" id="GO:0016491">
    <property type="term" value="F:oxidoreductase activity"/>
    <property type="evidence" value="ECO:0007669"/>
    <property type="project" value="InterPro"/>
</dbReference>
<dbReference type="RefSeq" id="WP_119315627.1">
    <property type="nucleotide sequence ID" value="NZ_QXDL01000118.1"/>
</dbReference>
<dbReference type="PANTHER" id="PTHR13887:SF41">
    <property type="entry name" value="THIOREDOXIN SUPERFAMILY PROTEIN"/>
    <property type="match status" value="1"/>
</dbReference>
<dbReference type="InterPro" id="IPR001853">
    <property type="entry name" value="DSBA-like_thioredoxin_dom"/>
</dbReference>
<accession>A0A399ECY8</accession>
<protein>
    <submittedName>
        <fullName evidence="2">DSBA-like thioredoxin domain protein</fullName>
    </submittedName>
</protein>
<dbReference type="PANTHER" id="PTHR13887">
    <property type="entry name" value="GLUTATHIONE S-TRANSFERASE KAPPA"/>
    <property type="match status" value="1"/>
</dbReference>
<dbReference type="Proteomes" id="UP000265715">
    <property type="component" value="Unassembled WGS sequence"/>
</dbReference>
<name>A0A399ECY8_9DEIN</name>
<dbReference type="AlphaFoldDB" id="A0A399ECY8"/>